<keyword evidence="8 12" id="KW-0718">Serine biosynthesis</keyword>
<evidence type="ECO:0000256" key="12">
    <source>
        <dbReference type="RuleBase" id="RU004505"/>
    </source>
</evidence>
<dbReference type="UniPathway" id="UPA00135">
    <property type="reaction ID" value="UER00197"/>
</dbReference>
<dbReference type="InParanoid" id="A0A168RLW5"/>
<dbReference type="PANTHER" id="PTHR43247">
    <property type="entry name" value="PHOSPHOSERINE AMINOTRANSFERASE"/>
    <property type="match status" value="1"/>
</dbReference>
<evidence type="ECO:0000256" key="11">
    <source>
        <dbReference type="RuleBase" id="RU004504"/>
    </source>
</evidence>
<comment type="catalytic activity">
    <reaction evidence="9">
        <text>4-(phosphooxy)-L-threonine + 2-oxoglutarate = (R)-3-hydroxy-2-oxo-4-phosphooxybutanoate + L-glutamate</text>
        <dbReference type="Rhea" id="RHEA:16573"/>
        <dbReference type="ChEBI" id="CHEBI:16810"/>
        <dbReference type="ChEBI" id="CHEBI:29985"/>
        <dbReference type="ChEBI" id="CHEBI:58452"/>
        <dbReference type="ChEBI" id="CHEBI:58538"/>
        <dbReference type="EC" id="2.6.1.52"/>
    </reaction>
</comment>
<dbReference type="FunFam" id="3.40.640.10:FF:000010">
    <property type="entry name" value="Phosphoserine aminotransferase"/>
    <property type="match status" value="1"/>
</dbReference>
<dbReference type="Gene3D" id="3.90.1150.10">
    <property type="entry name" value="Aspartate Aminotransferase, domain 1"/>
    <property type="match status" value="1"/>
</dbReference>
<dbReference type="NCBIfam" id="TIGR01364">
    <property type="entry name" value="serC_1"/>
    <property type="match status" value="1"/>
</dbReference>
<evidence type="ECO:0000256" key="3">
    <source>
        <dbReference type="ARBA" id="ARBA00006904"/>
    </source>
</evidence>
<dbReference type="HAMAP" id="MF_00160">
    <property type="entry name" value="SerC_aminotrans_5"/>
    <property type="match status" value="1"/>
</dbReference>
<comment type="pathway">
    <text evidence="2 12">Amino-acid biosynthesis; L-serine biosynthesis; L-serine from 3-phospho-D-glycerate: step 2/3.</text>
</comment>
<evidence type="ECO:0000313" key="15">
    <source>
        <dbReference type="Proteomes" id="UP000078561"/>
    </source>
</evidence>
<dbReference type="PROSITE" id="PS00595">
    <property type="entry name" value="AA_TRANSFER_CLASS_5"/>
    <property type="match status" value="1"/>
</dbReference>
<proteinExistence type="inferred from homology"/>
<dbReference type="GO" id="GO:0004648">
    <property type="term" value="F:O-phospho-L-serine:2-oxoglutarate aminotransferase activity"/>
    <property type="evidence" value="ECO:0007669"/>
    <property type="project" value="UniProtKB-EC"/>
</dbReference>
<dbReference type="PANTHER" id="PTHR43247:SF1">
    <property type="entry name" value="PHOSPHOSERINE AMINOTRANSFERASE"/>
    <property type="match status" value="1"/>
</dbReference>
<dbReference type="EMBL" id="LT554726">
    <property type="protein sequence ID" value="SAM07118.1"/>
    <property type="molecule type" value="Genomic_DNA"/>
</dbReference>
<dbReference type="Gene3D" id="3.40.640.10">
    <property type="entry name" value="Type I PLP-dependent aspartate aminotransferase-like (Major domain)"/>
    <property type="match status" value="1"/>
</dbReference>
<comment type="catalytic activity">
    <reaction evidence="10 12">
        <text>O-phospho-L-serine + 2-oxoglutarate = 3-phosphooxypyruvate + L-glutamate</text>
        <dbReference type="Rhea" id="RHEA:14329"/>
        <dbReference type="ChEBI" id="CHEBI:16810"/>
        <dbReference type="ChEBI" id="CHEBI:18110"/>
        <dbReference type="ChEBI" id="CHEBI:29985"/>
        <dbReference type="ChEBI" id="CHEBI:57524"/>
        <dbReference type="EC" id="2.6.1.52"/>
    </reaction>
</comment>
<reference evidence="14" key="1">
    <citation type="submission" date="2016-04" db="EMBL/GenBank/DDBJ databases">
        <authorList>
            <person name="Evans L.H."/>
            <person name="Alamgir A."/>
            <person name="Owens N."/>
            <person name="Weber N.D."/>
            <person name="Virtaneva K."/>
            <person name="Barbian K."/>
            <person name="Babar A."/>
            <person name="Rosenke K."/>
        </authorList>
    </citation>
    <scope>NUCLEOTIDE SEQUENCE [LARGE SCALE GENOMIC DNA]</scope>
    <source>
        <strain evidence="14">CBS 101.48</strain>
    </source>
</reference>
<evidence type="ECO:0000313" key="14">
    <source>
        <dbReference type="EMBL" id="SAM07118.1"/>
    </source>
</evidence>
<comment type="cofactor">
    <cofactor evidence="1 11">
        <name>pyridoxal 5'-phosphate</name>
        <dbReference type="ChEBI" id="CHEBI:597326"/>
    </cofactor>
</comment>
<evidence type="ECO:0000256" key="8">
    <source>
        <dbReference type="ARBA" id="ARBA00023299"/>
    </source>
</evidence>
<name>A0A168RLW5_ABSGL</name>
<keyword evidence="15" id="KW-1185">Reference proteome</keyword>
<evidence type="ECO:0000256" key="5">
    <source>
        <dbReference type="ARBA" id="ARBA00022605"/>
    </source>
</evidence>
<evidence type="ECO:0000256" key="10">
    <source>
        <dbReference type="ARBA" id="ARBA00049007"/>
    </source>
</evidence>
<evidence type="ECO:0000256" key="1">
    <source>
        <dbReference type="ARBA" id="ARBA00001933"/>
    </source>
</evidence>
<dbReference type="OMA" id="AFVYFCD"/>
<dbReference type="InterPro" id="IPR000192">
    <property type="entry name" value="Aminotrans_V_dom"/>
</dbReference>
<gene>
    <name evidence="14" type="primary">ABSGL_12756.1 scaffold 13503</name>
</gene>
<dbReference type="InterPro" id="IPR022278">
    <property type="entry name" value="Pser_aminoTfrase"/>
</dbReference>
<dbReference type="FunFam" id="3.90.1150.10:FF:000006">
    <property type="entry name" value="Phosphoserine aminotransferase"/>
    <property type="match status" value="1"/>
</dbReference>
<keyword evidence="7" id="KW-0663">Pyridoxal phosphate</keyword>
<evidence type="ECO:0000256" key="4">
    <source>
        <dbReference type="ARBA" id="ARBA00022576"/>
    </source>
</evidence>
<keyword evidence="4 12" id="KW-0032">Aminotransferase</keyword>
<dbReference type="Proteomes" id="UP000078561">
    <property type="component" value="Unassembled WGS sequence"/>
</dbReference>
<evidence type="ECO:0000256" key="6">
    <source>
        <dbReference type="ARBA" id="ARBA00022679"/>
    </source>
</evidence>
<sequence>MSAPPYVLNFGAGPAKIPSSVLERAQSEMLNFDNSGMSVMELSHRSKTFGKILNGTKDKLKTLMDIPDNYEILFMQGGATTQFAAVFYNLVAAKQAKDGNHDEIFVDYLVSGAWSNKAAQEAERLAKNERSKITVNKVTDSKQQFGRYGNVAPADTWRFSDPAKTAYVYYCDNETVHGVEFQQVPQVDPRVPLVADVSSNFLSRPLDVRKYGVIYGGAQKNLGPAGVSIVIIRKDLLADLDVGPVRPLMLDFKTMADNESMYNTPPTFAIYMVGLVLDWLVEQGGLAQIEQRNIAKAKKLYDAIDNSPLYNCPVDPSCRSRMNVVFRLTSEALETKFLAGVSELNMVQLKGHRSVGGIRASIYNSMPEQDVDRLIAYMESFEQAHTEAAE</sequence>
<evidence type="ECO:0000256" key="9">
    <source>
        <dbReference type="ARBA" id="ARBA00047630"/>
    </source>
</evidence>
<feature type="domain" description="Aminotransferase class V" evidence="13">
    <location>
        <begin position="8"/>
        <end position="374"/>
    </location>
</feature>
<dbReference type="PIRSF" id="PIRSF000525">
    <property type="entry name" value="SerC"/>
    <property type="match status" value="1"/>
</dbReference>
<keyword evidence="5 12" id="KW-0028">Amino-acid biosynthesis</keyword>
<protein>
    <recommendedName>
        <fullName evidence="12">Phosphoserine aminotransferase</fullName>
        <ecNumber evidence="12">2.6.1.52</ecNumber>
    </recommendedName>
</protein>
<dbReference type="SUPFAM" id="SSF53383">
    <property type="entry name" value="PLP-dependent transferases"/>
    <property type="match status" value="1"/>
</dbReference>
<dbReference type="Pfam" id="PF00266">
    <property type="entry name" value="Aminotran_5"/>
    <property type="match status" value="1"/>
</dbReference>
<dbReference type="EC" id="2.6.1.52" evidence="12"/>
<dbReference type="GO" id="GO:0005737">
    <property type="term" value="C:cytoplasm"/>
    <property type="evidence" value="ECO:0007669"/>
    <property type="project" value="TreeGrafter"/>
</dbReference>
<dbReference type="GO" id="GO:0030170">
    <property type="term" value="F:pyridoxal phosphate binding"/>
    <property type="evidence" value="ECO:0007669"/>
    <property type="project" value="TreeGrafter"/>
</dbReference>
<accession>A0A168RLW5</accession>
<keyword evidence="6 12" id="KW-0808">Transferase</keyword>
<evidence type="ECO:0000256" key="7">
    <source>
        <dbReference type="ARBA" id="ARBA00022898"/>
    </source>
</evidence>
<dbReference type="GO" id="GO:0006564">
    <property type="term" value="P:L-serine biosynthetic process"/>
    <property type="evidence" value="ECO:0007669"/>
    <property type="project" value="UniProtKB-KW"/>
</dbReference>
<dbReference type="InterPro" id="IPR020578">
    <property type="entry name" value="Aminotrans_V_PyrdxlP_BS"/>
</dbReference>
<dbReference type="FunCoup" id="A0A168RLW5">
    <property type="interactions" value="597"/>
</dbReference>
<comment type="similarity">
    <text evidence="3">Belongs to the class-V pyridoxal-phosphate-dependent aminotransferase family. SerC subfamily.</text>
</comment>
<organism evidence="14">
    <name type="scientific">Absidia glauca</name>
    <name type="common">Pin mould</name>
    <dbReference type="NCBI Taxonomy" id="4829"/>
    <lineage>
        <taxon>Eukaryota</taxon>
        <taxon>Fungi</taxon>
        <taxon>Fungi incertae sedis</taxon>
        <taxon>Mucoromycota</taxon>
        <taxon>Mucoromycotina</taxon>
        <taxon>Mucoromycetes</taxon>
        <taxon>Mucorales</taxon>
        <taxon>Cunninghamellaceae</taxon>
        <taxon>Absidia</taxon>
    </lineage>
</organism>
<dbReference type="InterPro" id="IPR015424">
    <property type="entry name" value="PyrdxlP-dep_Trfase"/>
</dbReference>
<evidence type="ECO:0000259" key="13">
    <source>
        <dbReference type="Pfam" id="PF00266"/>
    </source>
</evidence>
<dbReference type="OrthoDB" id="1703350at2759"/>
<dbReference type="InterPro" id="IPR015422">
    <property type="entry name" value="PyrdxlP-dep_Trfase_small"/>
</dbReference>
<dbReference type="InterPro" id="IPR015421">
    <property type="entry name" value="PyrdxlP-dep_Trfase_major"/>
</dbReference>
<dbReference type="STRING" id="4829.A0A168RLW5"/>
<dbReference type="AlphaFoldDB" id="A0A168RLW5"/>
<evidence type="ECO:0000256" key="2">
    <source>
        <dbReference type="ARBA" id="ARBA00005099"/>
    </source>
</evidence>
<dbReference type="NCBIfam" id="NF003764">
    <property type="entry name" value="PRK05355.1"/>
    <property type="match status" value="1"/>
</dbReference>